<evidence type="ECO:0000313" key="3">
    <source>
        <dbReference type="Proteomes" id="UP000271098"/>
    </source>
</evidence>
<dbReference type="AlphaFoldDB" id="A0A183EXJ2"/>
<protein>
    <submittedName>
        <fullName evidence="4">SCAPER_N domain-containing protein</fullName>
    </submittedName>
</protein>
<dbReference type="Proteomes" id="UP000271098">
    <property type="component" value="Unassembled WGS sequence"/>
</dbReference>
<evidence type="ECO:0000313" key="4">
    <source>
        <dbReference type="WBParaSite" id="GPUH_0002571301-mRNA-1"/>
    </source>
</evidence>
<gene>
    <name evidence="2" type="ORF">GPUH_LOCUS25683</name>
</gene>
<evidence type="ECO:0000313" key="2">
    <source>
        <dbReference type="EMBL" id="VDN44517.1"/>
    </source>
</evidence>
<feature type="region of interest" description="Disordered" evidence="1">
    <location>
        <begin position="1"/>
        <end position="23"/>
    </location>
</feature>
<dbReference type="WBParaSite" id="GPUH_0002571301-mRNA-1">
    <property type="protein sequence ID" value="GPUH_0002571301-mRNA-1"/>
    <property type="gene ID" value="GPUH_0002571301"/>
</dbReference>
<reference evidence="4" key="1">
    <citation type="submission" date="2016-06" db="UniProtKB">
        <authorList>
            <consortium name="WormBaseParasite"/>
        </authorList>
    </citation>
    <scope>IDENTIFICATION</scope>
</reference>
<accession>A0A183EXJ2</accession>
<evidence type="ECO:0000256" key="1">
    <source>
        <dbReference type="SAM" id="MobiDB-lite"/>
    </source>
</evidence>
<sequence length="70" mass="7902">MTGPDVGSLSSSSNGAVKSNIYHQDQISYRPEQQWKDTVINYCMELSKRAITRTFPPPELFSPSTQNNDH</sequence>
<keyword evidence="3" id="KW-1185">Reference proteome</keyword>
<proteinExistence type="predicted"/>
<feature type="compositionally biased region" description="Polar residues" evidence="1">
    <location>
        <begin position="8"/>
        <end position="23"/>
    </location>
</feature>
<name>A0A183EXJ2_9BILA</name>
<dbReference type="EMBL" id="UYRT01106292">
    <property type="protein sequence ID" value="VDN44517.1"/>
    <property type="molecule type" value="Genomic_DNA"/>
</dbReference>
<organism evidence="4">
    <name type="scientific">Gongylonema pulchrum</name>
    <dbReference type="NCBI Taxonomy" id="637853"/>
    <lineage>
        <taxon>Eukaryota</taxon>
        <taxon>Metazoa</taxon>
        <taxon>Ecdysozoa</taxon>
        <taxon>Nematoda</taxon>
        <taxon>Chromadorea</taxon>
        <taxon>Rhabditida</taxon>
        <taxon>Spirurina</taxon>
        <taxon>Spiruromorpha</taxon>
        <taxon>Spiruroidea</taxon>
        <taxon>Gongylonematidae</taxon>
        <taxon>Gongylonema</taxon>
    </lineage>
</organism>
<reference evidence="2 3" key="2">
    <citation type="submission" date="2018-11" db="EMBL/GenBank/DDBJ databases">
        <authorList>
            <consortium name="Pathogen Informatics"/>
        </authorList>
    </citation>
    <scope>NUCLEOTIDE SEQUENCE [LARGE SCALE GENOMIC DNA]</scope>
</reference>